<dbReference type="Gene3D" id="3.40.50.2000">
    <property type="entry name" value="Glycogen Phosphorylase B"/>
    <property type="match status" value="2"/>
</dbReference>
<comment type="caution">
    <text evidence="2">The sequence shown here is derived from an EMBL/GenBank/DDBJ whole genome shotgun (WGS) entry which is preliminary data.</text>
</comment>
<keyword evidence="2" id="KW-0808">Transferase</keyword>
<proteinExistence type="predicted"/>
<dbReference type="AlphaFoldDB" id="A0A367QP35"/>
<name>A0A367QP35_9NOSO</name>
<dbReference type="SUPFAM" id="SSF53756">
    <property type="entry name" value="UDP-Glycosyltransferase/glycogen phosphorylase"/>
    <property type="match status" value="1"/>
</dbReference>
<sequence>MKILISAYACEPGQGSEPEVGWNVVREVSKYHHVWVLTSNCHRLGIETELESNPLPNLNFVYLDPFGWVIDWSLKGKQTQKWVQFHYYIWQIKAYFVSYLLYQEIHFDIVHHVTYVKYSSPSFLSLLPIPFIWGPVGGGESTPKAFYKDFSLHSRIYELLRNLARWLGEQDPFVRLTARRSILAWATTDDTAQRLHHIGAKNVQIRSQLGISQEELVKLANYTMPLHSPIRFISVGRLLHWKGFHLGLAAFAKANLPDCEYWIVGEGSEEQQLQIITQELGITEQVKFWGSLSRDQTWSKIGHCHILVHPSLHESGGFVCLEAMALGQPVICLDLGGPAIQVTSETGFKIQARTPEQAVQDIAKAMRCLASDPELRLRMGHAGQQRVKEFFSWEIQGFFLSELYKEVCTQR</sequence>
<keyword evidence="3" id="KW-1185">Reference proteome</keyword>
<evidence type="ECO:0000313" key="2">
    <source>
        <dbReference type="EMBL" id="RCJ25511.1"/>
    </source>
</evidence>
<dbReference type="Pfam" id="PF00534">
    <property type="entry name" value="Glycos_transf_1"/>
    <property type="match status" value="1"/>
</dbReference>
<dbReference type="CDD" id="cd03801">
    <property type="entry name" value="GT4_PimA-like"/>
    <property type="match status" value="1"/>
</dbReference>
<dbReference type="Proteomes" id="UP000252107">
    <property type="component" value="Unassembled WGS sequence"/>
</dbReference>
<protein>
    <submittedName>
        <fullName evidence="2">Glycosyl transferase family 1</fullName>
    </submittedName>
</protein>
<feature type="domain" description="Glycosyl transferase family 1" evidence="1">
    <location>
        <begin position="230"/>
        <end position="385"/>
    </location>
</feature>
<evidence type="ECO:0000313" key="3">
    <source>
        <dbReference type="Proteomes" id="UP000252107"/>
    </source>
</evidence>
<dbReference type="InterPro" id="IPR001296">
    <property type="entry name" value="Glyco_trans_1"/>
</dbReference>
<gene>
    <name evidence="2" type="ORF">A6770_27645</name>
</gene>
<dbReference type="PANTHER" id="PTHR12526:SF584">
    <property type="entry name" value="GLYCOSYLTRANSFERASE"/>
    <property type="match status" value="1"/>
</dbReference>
<reference evidence="2" key="1">
    <citation type="submission" date="2016-04" db="EMBL/GenBank/DDBJ databases">
        <authorList>
            <person name="Tabuchi Yagui T.R."/>
        </authorList>
    </citation>
    <scope>NUCLEOTIDE SEQUENCE [LARGE SCALE GENOMIC DNA]</scope>
    <source>
        <strain evidence="2">NIES-26</strain>
    </source>
</reference>
<organism evidence="2 3">
    <name type="scientific">Nostoc minutum NIES-26</name>
    <dbReference type="NCBI Taxonomy" id="1844469"/>
    <lineage>
        <taxon>Bacteria</taxon>
        <taxon>Bacillati</taxon>
        <taxon>Cyanobacteriota</taxon>
        <taxon>Cyanophyceae</taxon>
        <taxon>Nostocales</taxon>
        <taxon>Nostocaceae</taxon>
        <taxon>Nostoc</taxon>
    </lineage>
</organism>
<dbReference type="EMBL" id="LXQD01000314">
    <property type="protein sequence ID" value="RCJ25511.1"/>
    <property type="molecule type" value="Genomic_DNA"/>
</dbReference>
<evidence type="ECO:0000259" key="1">
    <source>
        <dbReference type="Pfam" id="PF00534"/>
    </source>
</evidence>
<accession>A0A367QP35</accession>
<dbReference type="GO" id="GO:0016757">
    <property type="term" value="F:glycosyltransferase activity"/>
    <property type="evidence" value="ECO:0007669"/>
    <property type="project" value="InterPro"/>
</dbReference>
<dbReference type="PANTHER" id="PTHR12526">
    <property type="entry name" value="GLYCOSYLTRANSFERASE"/>
    <property type="match status" value="1"/>
</dbReference>